<organism evidence="2 3">
    <name type="scientific">Methylobacterium aquaticum</name>
    <dbReference type="NCBI Taxonomy" id="270351"/>
    <lineage>
        <taxon>Bacteria</taxon>
        <taxon>Pseudomonadati</taxon>
        <taxon>Pseudomonadota</taxon>
        <taxon>Alphaproteobacteria</taxon>
        <taxon>Hyphomicrobiales</taxon>
        <taxon>Methylobacteriaceae</taxon>
        <taxon>Methylobacterium</taxon>
    </lineage>
</organism>
<dbReference type="STRING" id="270351.Maq22A_c07535"/>
<dbReference type="EMBL" id="AP014704">
    <property type="protein sequence ID" value="BAQ44833.1"/>
    <property type="molecule type" value="Genomic_DNA"/>
</dbReference>
<name>A0A0C6F8X2_9HYPH</name>
<dbReference type="OrthoDB" id="7998163at2"/>
<dbReference type="PATRIC" id="fig|270351.10.peg.1432"/>
<evidence type="ECO:0000256" key="1">
    <source>
        <dbReference type="SAM" id="MobiDB-lite"/>
    </source>
</evidence>
<evidence type="ECO:0000313" key="2">
    <source>
        <dbReference type="EMBL" id="BAQ44833.1"/>
    </source>
</evidence>
<dbReference type="Proteomes" id="UP000061432">
    <property type="component" value="Chromosome"/>
</dbReference>
<proteinExistence type="predicted"/>
<reference evidence="3" key="2">
    <citation type="submission" date="2015-01" db="EMBL/GenBank/DDBJ databases">
        <title>Complete genome sequence of Methylobacterium aquaticum strain 22A.</title>
        <authorList>
            <person name="Tani A."/>
            <person name="Ogura Y."/>
            <person name="Hayashi T."/>
        </authorList>
    </citation>
    <scope>NUCLEOTIDE SEQUENCE [LARGE SCALE GENOMIC DNA]</scope>
    <source>
        <strain evidence="3">MA-22A</strain>
    </source>
</reference>
<reference evidence="2 3" key="1">
    <citation type="journal article" date="2015" name="Genome Announc.">
        <title>Complete Genome Sequence of Methylobacterium aquaticum Strain 22A, Isolated from Racomitrium japonicum Moss.</title>
        <authorList>
            <person name="Tani A."/>
            <person name="Ogura Y."/>
            <person name="Hayashi T."/>
            <person name="Kimbara K."/>
        </authorList>
    </citation>
    <scope>NUCLEOTIDE SEQUENCE [LARGE SCALE GENOMIC DNA]</scope>
    <source>
        <strain evidence="2 3">MA-22A</strain>
    </source>
</reference>
<accession>A0A0C6F8X2</accession>
<evidence type="ECO:0000313" key="3">
    <source>
        <dbReference type="Proteomes" id="UP000061432"/>
    </source>
</evidence>
<feature type="region of interest" description="Disordered" evidence="1">
    <location>
        <begin position="69"/>
        <end position="88"/>
    </location>
</feature>
<dbReference type="AlphaFoldDB" id="A0A0C6F8X2"/>
<sequence length="88" mass="9622">MPYGAEIIEQIERDHRRIGRLLQAIDNGRWWSADEPGRASLETIRGAAMQIHEATMLIERLLSGIGTNSTRDPNSLASLPAAMATPGP</sequence>
<protein>
    <submittedName>
        <fullName evidence="2">Uncharacterized protein</fullName>
    </submittedName>
</protein>
<gene>
    <name evidence="2" type="ORF">Maq22A_c07535</name>
</gene>
<dbReference type="KEGG" id="maqu:Maq22A_c07535"/>
<dbReference type="RefSeq" id="WP_060846268.1">
    <property type="nucleotide sequence ID" value="NZ_AP014704.1"/>
</dbReference>